<comment type="caution">
    <text evidence="11">The sequence shown here is derived from an EMBL/GenBank/DDBJ whole genome shotgun (WGS) entry which is preliminary data.</text>
</comment>
<accession>A0A2G8LMD2</accession>
<evidence type="ECO:0000256" key="1">
    <source>
        <dbReference type="ARBA" id="ARBA00004496"/>
    </source>
</evidence>
<dbReference type="PANTHER" id="PTHR21064:SF1">
    <property type="entry name" value="HYDROXYLYSINE KINASE"/>
    <property type="match status" value="1"/>
</dbReference>
<evidence type="ECO:0000256" key="5">
    <source>
        <dbReference type="ARBA" id="ARBA00022777"/>
    </source>
</evidence>
<sequence>MDLQALLRGKPFLSNEQVIQLVEEKFNIEVKRLKPLDGYDNQNFLVEGSPINYGNSQKQEMRRYSLKITNSKLSEEFECLKDATYMMQYLRGEGFSCPQPLSSKDANIFELVKCKNLALHGSGDNLPVNRRSEDTFMVRMLTFLPGKTLKELTVVPDNIFEEMGENLAHVHTAFQSMKLDHKPMMEFGDRFIWSLNNVHSLQSFLHVVEDAEQKQMIKEVLDDFQTMFSKEEKIYPKGRREGRGGGSLKVFATSALSSLVEN</sequence>
<evidence type="ECO:0000256" key="2">
    <source>
        <dbReference type="ARBA" id="ARBA00006219"/>
    </source>
</evidence>
<evidence type="ECO:0000256" key="9">
    <source>
        <dbReference type="ARBA" id="ARBA00040505"/>
    </source>
</evidence>
<dbReference type="InterPro" id="IPR011009">
    <property type="entry name" value="Kinase-like_dom_sf"/>
</dbReference>
<dbReference type="OrthoDB" id="9973935at2759"/>
<dbReference type="PANTHER" id="PTHR21064">
    <property type="entry name" value="AMINOGLYCOSIDE PHOSPHOTRANSFERASE DOMAIN-CONTAINING PROTEIN-RELATED"/>
    <property type="match status" value="1"/>
</dbReference>
<dbReference type="Gene3D" id="3.30.200.20">
    <property type="entry name" value="Phosphorylase Kinase, domain 1"/>
    <property type="match status" value="1"/>
</dbReference>
<feature type="domain" description="Aminoglycoside phosphotransferase" evidence="10">
    <location>
        <begin position="37"/>
        <end position="203"/>
    </location>
</feature>
<comment type="subcellular location">
    <subcellularLocation>
        <location evidence="1">Cytoplasm</location>
    </subcellularLocation>
</comment>
<evidence type="ECO:0000256" key="7">
    <source>
        <dbReference type="ARBA" id="ARBA00037368"/>
    </source>
</evidence>
<dbReference type="EC" id="2.7.1.81" evidence="8"/>
<dbReference type="InterPro" id="IPR002575">
    <property type="entry name" value="Aminoglycoside_PTrfase"/>
</dbReference>
<evidence type="ECO:0000256" key="3">
    <source>
        <dbReference type="ARBA" id="ARBA00022490"/>
    </source>
</evidence>
<dbReference type="Pfam" id="PF01636">
    <property type="entry name" value="APH"/>
    <property type="match status" value="1"/>
</dbReference>
<dbReference type="EMBL" id="MRZV01000032">
    <property type="protein sequence ID" value="PIK61409.1"/>
    <property type="molecule type" value="Genomic_DNA"/>
</dbReference>
<dbReference type="GO" id="GO:0005737">
    <property type="term" value="C:cytoplasm"/>
    <property type="evidence" value="ECO:0007669"/>
    <property type="project" value="UniProtKB-SubCell"/>
</dbReference>
<keyword evidence="4" id="KW-0808">Transferase</keyword>
<dbReference type="GO" id="GO:0047992">
    <property type="term" value="F:hydroxylysine kinase activity"/>
    <property type="evidence" value="ECO:0007669"/>
    <property type="project" value="UniProtKB-EC"/>
</dbReference>
<organism evidence="11 12">
    <name type="scientific">Stichopus japonicus</name>
    <name type="common">Sea cucumber</name>
    <dbReference type="NCBI Taxonomy" id="307972"/>
    <lineage>
        <taxon>Eukaryota</taxon>
        <taxon>Metazoa</taxon>
        <taxon>Echinodermata</taxon>
        <taxon>Eleutherozoa</taxon>
        <taxon>Echinozoa</taxon>
        <taxon>Holothuroidea</taxon>
        <taxon>Aspidochirotacea</taxon>
        <taxon>Aspidochirotida</taxon>
        <taxon>Stichopodidae</taxon>
        <taxon>Apostichopus</taxon>
    </lineage>
</organism>
<evidence type="ECO:0000259" key="10">
    <source>
        <dbReference type="Pfam" id="PF01636"/>
    </source>
</evidence>
<keyword evidence="12" id="KW-1185">Reference proteome</keyword>
<comment type="function">
    <text evidence="7">Catalyzes the GTP-dependent phosphorylation of 5-hydroxy-L-lysine.</text>
</comment>
<evidence type="ECO:0000313" key="11">
    <source>
        <dbReference type="EMBL" id="PIK61409.1"/>
    </source>
</evidence>
<evidence type="ECO:0000256" key="4">
    <source>
        <dbReference type="ARBA" id="ARBA00022679"/>
    </source>
</evidence>
<keyword evidence="3" id="KW-0963">Cytoplasm</keyword>
<keyword evidence="5 11" id="KW-0418">Kinase</keyword>
<evidence type="ECO:0000313" key="12">
    <source>
        <dbReference type="Proteomes" id="UP000230750"/>
    </source>
</evidence>
<evidence type="ECO:0000256" key="6">
    <source>
        <dbReference type="ARBA" id="ARBA00036820"/>
    </source>
</evidence>
<evidence type="ECO:0000256" key="8">
    <source>
        <dbReference type="ARBA" id="ARBA00038873"/>
    </source>
</evidence>
<comment type="catalytic activity">
    <reaction evidence="6">
        <text>(5R)-5-hydroxy-L-lysine + GTP = (5R)-5-phosphooxy-L-lysine + GDP + H(+)</text>
        <dbReference type="Rhea" id="RHEA:19049"/>
        <dbReference type="ChEBI" id="CHEBI:15378"/>
        <dbReference type="ChEBI" id="CHEBI:37565"/>
        <dbReference type="ChEBI" id="CHEBI:57882"/>
        <dbReference type="ChEBI" id="CHEBI:58189"/>
        <dbReference type="ChEBI" id="CHEBI:58357"/>
        <dbReference type="EC" id="2.7.1.81"/>
    </reaction>
</comment>
<dbReference type="InterPro" id="IPR050249">
    <property type="entry name" value="Pseudomonas-type_ThrB"/>
</dbReference>
<gene>
    <name evidence="11" type="ORF">BSL78_01630</name>
</gene>
<reference evidence="11 12" key="1">
    <citation type="journal article" date="2017" name="PLoS Biol.">
        <title>The sea cucumber genome provides insights into morphological evolution and visceral regeneration.</title>
        <authorList>
            <person name="Zhang X."/>
            <person name="Sun L."/>
            <person name="Yuan J."/>
            <person name="Sun Y."/>
            <person name="Gao Y."/>
            <person name="Zhang L."/>
            <person name="Li S."/>
            <person name="Dai H."/>
            <person name="Hamel J.F."/>
            <person name="Liu C."/>
            <person name="Yu Y."/>
            <person name="Liu S."/>
            <person name="Lin W."/>
            <person name="Guo K."/>
            <person name="Jin S."/>
            <person name="Xu P."/>
            <person name="Storey K.B."/>
            <person name="Huan P."/>
            <person name="Zhang T."/>
            <person name="Zhou Y."/>
            <person name="Zhang J."/>
            <person name="Lin C."/>
            <person name="Li X."/>
            <person name="Xing L."/>
            <person name="Huo D."/>
            <person name="Sun M."/>
            <person name="Wang L."/>
            <person name="Mercier A."/>
            <person name="Li F."/>
            <person name="Yang H."/>
            <person name="Xiang J."/>
        </authorList>
    </citation>
    <scope>NUCLEOTIDE SEQUENCE [LARGE SCALE GENOMIC DNA]</scope>
    <source>
        <strain evidence="11">Shaxun</strain>
        <tissue evidence="11">Muscle</tissue>
    </source>
</reference>
<proteinExistence type="inferred from homology"/>
<dbReference type="STRING" id="307972.A0A2G8LMD2"/>
<protein>
    <recommendedName>
        <fullName evidence="9">Hydroxylysine kinase</fullName>
        <ecNumber evidence="8">2.7.1.81</ecNumber>
    </recommendedName>
</protein>
<dbReference type="SUPFAM" id="SSF56112">
    <property type="entry name" value="Protein kinase-like (PK-like)"/>
    <property type="match status" value="1"/>
</dbReference>
<dbReference type="Proteomes" id="UP000230750">
    <property type="component" value="Unassembled WGS sequence"/>
</dbReference>
<name>A0A2G8LMD2_STIJA</name>
<comment type="similarity">
    <text evidence="2">Belongs to the aminoglycoside phosphotransferase family.</text>
</comment>
<dbReference type="AlphaFoldDB" id="A0A2G8LMD2"/>